<organism evidence="1 2">
    <name type="scientific">Penicillium concentricum</name>
    <dbReference type="NCBI Taxonomy" id="293559"/>
    <lineage>
        <taxon>Eukaryota</taxon>
        <taxon>Fungi</taxon>
        <taxon>Dikarya</taxon>
        <taxon>Ascomycota</taxon>
        <taxon>Pezizomycotina</taxon>
        <taxon>Eurotiomycetes</taxon>
        <taxon>Eurotiomycetidae</taxon>
        <taxon>Eurotiales</taxon>
        <taxon>Aspergillaceae</taxon>
        <taxon>Penicillium</taxon>
    </lineage>
</organism>
<dbReference type="EMBL" id="JAPZBT010000003">
    <property type="protein sequence ID" value="KAJ5365410.1"/>
    <property type="molecule type" value="Genomic_DNA"/>
</dbReference>
<accession>A0A9W9V3R1</accession>
<dbReference type="AlphaFoldDB" id="A0A9W9V3R1"/>
<protein>
    <submittedName>
        <fullName evidence="1">Uncharacterized protein</fullName>
    </submittedName>
</protein>
<dbReference type="Proteomes" id="UP001147752">
    <property type="component" value="Unassembled WGS sequence"/>
</dbReference>
<dbReference type="InterPro" id="IPR036770">
    <property type="entry name" value="Ankyrin_rpt-contain_sf"/>
</dbReference>
<evidence type="ECO:0000313" key="2">
    <source>
        <dbReference type="Proteomes" id="UP001147752"/>
    </source>
</evidence>
<dbReference type="Gene3D" id="1.25.40.20">
    <property type="entry name" value="Ankyrin repeat-containing domain"/>
    <property type="match status" value="1"/>
</dbReference>
<keyword evidence="2" id="KW-1185">Reference proteome</keyword>
<reference evidence="1" key="2">
    <citation type="journal article" date="2023" name="IMA Fungus">
        <title>Comparative genomic study of the Penicillium genus elucidates a diverse pangenome and 15 lateral gene transfer events.</title>
        <authorList>
            <person name="Petersen C."/>
            <person name="Sorensen T."/>
            <person name="Nielsen M.R."/>
            <person name="Sondergaard T.E."/>
            <person name="Sorensen J.L."/>
            <person name="Fitzpatrick D.A."/>
            <person name="Frisvad J.C."/>
            <person name="Nielsen K.L."/>
        </authorList>
    </citation>
    <scope>NUCLEOTIDE SEQUENCE</scope>
    <source>
        <strain evidence="1">IBT 3081</strain>
    </source>
</reference>
<comment type="caution">
    <text evidence="1">The sequence shown here is derived from an EMBL/GenBank/DDBJ whole genome shotgun (WGS) entry which is preliminary data.</text>
</comment>
<dbReference type="SUPFAM" id="SSF48403">
    <property type="entry name" value="Ankyrin repeat"/>
    <property type="match status" value="1"/>
</dbReference>
<gene>
    <name evidence="1" type="ORF">N7517_008296</name>
</gene>
<name>A0A9W9V3R1_9EURO</name>
<sequence>MPGKYSTIYLVNTEKLLWYCINGDIQSFKDTMASFPSSSMHQSFVIQELGSVMMEAIKQDNTQFILGLLRHGFEIHSYFTSEATIQKAKGALECFIQRGWDINEPASDVKPPVLGYAIHTIQDEEMTNWLLEADISIEDANGRTVIEWARVLNQTKILKPLEN</sequence>
<reference evidence="1" key="1">
    <citation type="submission" date="2022-12" db="EMBL/GenBank/DDBJ databases">
        <authorList>
            <person name="Petersen C."/>
        </authorList>
    </citation>
    <scope>NUCLEOTIDE SEQUENCE</scope>
    <source>
        <strain evidence="1">IBT 3081</strain>
    </source>
</reference>
<dbReference type="RefSeq" id="XP_056576877.1">
    <property type="nucleotide sequence ID" value="XM_056726026.1"/>
</dbReference>
<evidence type="ECO:0000313" key="1">
    <source>
        <dbReference type="EMBL" id="KAJ5365410.1"/>
    </source>
</evidence>
<proteinExistence type="predicted"/>
<dbReference type="GeneID" id="81465209"/>